<dbReference type="RefSeq" id="XP_011411463.1">
    <property type="nucleotide sequence ID" value="XM_011413161.1"/>
</dbReference>
<sequence>MKRSKHHRPRPDERSASFPILLAKQVEPLPVVTPVKDKEFWKALLAPSSRNSTEISWTDFCRAMQRVGYVQIRQGGSGRRFEFKNGATGCATGGVPGAIVFHEPHANGGKVSHRNAQRNIGGSEGLNIGSK</sequence>
<reference evidence="2 3" key="2">
    <citation type="journal article" date="2014" name="Proc. Natl. Acad. Sci. U.S.A.">
        <title>Trajectory and genomic determinants of fungal-pathogen speciation and host adaptation.</title>
        <authorList>
            <person name="Hu X."/>
            <person name="Xiao G."/>
            <person name="Zheng P."/>
            <person name="Shang Y."/>
            <person name="Su Y."/>
            <person name="Zhang X."/>
            <person name="Liu X."/>
            <person name="Zhan S."/>
            <person name="St Leger R.J."/>
            <person name="Wang C."/>
        </authorList>
    </citation>
    <scope>GENOME REANNOTATION</scope>
    <source>
        <strain evidence="3">ARSEF 23 / ATCC MYA-3075</strain>
    </source>
</reference>
<dbReference type="OrthoDB" id="5223525at2759"/>
<evidence type="ECO:0000256" key="1">
    <source>
        <dbReference type="SAM" id="MobiDB-lite"/>
    </source>
</evidence>
<dbReference type="KEGG" id="maj:MAA_11824"/>
<evidence type="ECO:0000313" key="2">
    <source>
        <dbReference type="EMBL" id="KHO10576.1"/>
    </source>
</evidence>
<dbReference type="EMBL" id="ADNJ02000048">
    <property type="protein sequence ID" value="KHO10576.1"/>
    <property type="molecule type" value="Genomic_DNA"/>
</dbReference>
<accession>A0A0B2XF46</accession>
<dbReference type="AlphaFoldDB" id="A0A0B2XF46"/>
<reference evidence="2 3" key="1">
    <citation type="journal article" date="2011" name="PLoS Genet.">
        <title>Genome sequencing and comparative transcriptomics of the model entomopathogenic fungi Metarhizium anisopliae and M. acridum.</title>
        <authorList>
            <person name="Gao Q."/>
            <person name="Jin K."/>
            <person name="Ying S.H."/>
            <person name="Zhang Y."/>
            <person name="Xiao G."/>
            <person name="Shang Y."/>
            <person name="Duan Z."/>
            <person name="Hu X."/>
            <person name="Xie X.Q."/>
            <person name="Zhou G."/>
            <person name="Peng G."/>
            <person name="Luo Z."/>
            <person name="Huang W."/>
            <person name="Wang B."/>
            <person name="Fang W."/>
            <person name="Wang S."/>
            <person name="Zhong Y."/>
            <person name="Ma L.J."/>
            <person name="St Leger R.J."/>
            <person name="Zhao G.P."/>
            <person name="Pei Y."/>
            <person name="Feng M.G."/>
            <person name="Xia Y."/>
            <person name="Wang C."/>
        </authorList>
    </citation>
    <scope>NUCLEOTIDE SEQUENCE [LARGE SCALE GENOMIC DNA]</scope>
    <source>
        <strain evidence="3">ARSEF 23 / ATCC MYA-3075</strain>
    </source>
</reference>
<gene>
    <name evidence="2" type="ORF">MAA_11824</name>
</gene>
<keyword evidence="3" id="KW-1185">Reference proteome</keyword>
<protein>
    <submittedName>
        <fullName evidence="2">Beta-ketoacyl synthase</fullName>
    </submittedName>
</protein>
<dbReference type="Proteomes" id="UP000002498">
    <property type="component" value="Unassembled WGS sequence"/>
</dbReference>
<comment type="caution">
    <text evidence="2">The sequence shown here is derived from an EMBL/GenBank/DDBJ whole genome shotgun (WGS) entry which is preliminary data.</text>
</comment>
<proteinExistence type="predicted"/>
<name>A0A0B2XF46_METRA</name>
<feature type="region of interest" description="Disordered" evidence="1">
    <location>
        <begin position="106"/>
        <end position="131"/>
    </location>
</feature>
<evidence type="ECO:0000313" key="3">
    <source>
        <dbReference type="Proteomes" id="UP000002498"/>
    </source>
</evidence>
<dbReference type="HOGENOM" id="CLU_1928112_0_0_1"/>
<organism evidence="2 3">
    <name type="scientific">Metarhizium robertsii (strain ARSEF 23 / ATCC MYA-3075)</name>
    <name type="common">Metarhizium anisopliae (strain ARSEF 23)</name>
    <dbReference type="NCBI Taxonomy" id="655844"/>
    <lineage>
        <taxon>Eukaryota</taxon>
        <taxon>Fungi</taxon>
        <taxon>Dikarya</taxon>
        <taxon>Ascomycota</taxon>
        <taxon>Pezizomycotina</taxon>
        <taxon>Sordariomycetes</taxon>
        <taxon>Hypocreomycetidae</taxon>
        <taxon>Hypocreales</taxon>
        <taxon>Clavicipitaceae</taxon>
        <taxon>Metarhizium</taxon>
    </lineage>
</organism>
<dbReference type="GeneID" id="23633272"/>